<evidence type="ECO:0000256" key="10">
    <source>
        <dbReference type="ARBA" id="ARBA00032206"/>
    </source>
</evidence>
<dbReference type="PANTHER" id="PTHR22789">
    <property type="entry name" value="FUCULOSE PHOSPHATE ALDOLASE"/>
    <property type="match status" value="1"/>
</dbReference>
<proteinExistence type="inferred from homology"/>
<evidence type="ECO:0000256" key="9">
    <source>
        <dbReference type="ARBA" id="ARBA00023277"/>
    </source>
</evidence>
<dbReference type="NCBIfam" id="NF009625">
    <property type="entry name" value="PRK13145.1"/>
    <property type="match status" value="1"/>
</dbReference>
<dbReference type="GO" id="GO:0019568">
    <property type="term" value="P:arabinose catabolic process"/>
    <property type="evidence" value="ECO:0007669"/>
    <property type="project" value="UniProtKB-KW"/>
</dbReference>
<dbReference type="Gene3D" id="3.40.225.10">
    <property type="entry name" value="Class II aldolase/adducin N-terminal domain"/>
    <property type="match status" value="1"/>
</dbReference>
<dbReference type="FunFam" id="3.40.225.10:FF:000001">
    <property type="entry name" value="L-ribulose-5-phosphate 4-epimerase UlaF"/>
    <property type="match status" value="1"/>
</dbReference>
<keyword evidence="9" id="KW-0119">Carbohydrate metabolism</keyword>
<gene>
    <name evidence="15" type="ORF">H9812_00970</name>
</gene>
<dbReference type="SUPFAM" id="SSF53639">
    <property type="entry name" value="AraD/HMP-PK domain-like"/>
    <property type="match status" value="1"/>
</dbReference>
<dbReference type="SMART" id="SM01007">
    <property type="entry name" value="Aldolase_II"/>
    <property type="match status" value="1"/>
</dbReference>
<comment type="similarity">
    <text evidence="3">Belongs to the aldolase class II family. AraD/FucA subfamily.</text>
</comment>
<dbReference type="Proteomes" id="UP000824044">
    <property type="component" value="Unassembled WGS sequence"/>
</dbReference>
<sequence length="233" mass="26085">MEALKEKVLKANLDLVKNKLVLFTWGNVSEIDRESGLVVIKPSGVEYDEMKAEDMVVVDLNGKVVEGDLRPSSDTPTHIEFYKAFPEIGGVTHTHSTFATAWAQAGRSIPFYGTTHADYFYGDIPCARSLTKEEIEGEYEKNTGLAIIEKFKGDNIKPLEVPGVLIKSHGVFSFGKDGDNAVYNATVIEEVAKMAFLTEHINPEVTRADQFMMDKHYMRKHGKNAYYGQTKKK</sequence>
<evidence type="ECO:0000313" key="15">
    <source>
        <dbReference type="EMBL" id="HIZ24038.1"/>
    </source>
</evidence>
<accession>A0A9D2DVV5</accession>
<dbReference type="EC" id="5.1.3.4" evidence="4"/>
<dbReference type="PANTHER" id="PTHR22789:SF8">
    <property type="entry name" value="L-RIBULOSE-5-PHOSPHATE 4-EPIMERASE SGBE"/>
    <property type="match status" value="1"/>
</dbReference>
<protein>
    <recommendedName>
        <fullName evidence="13">L-ribulose-5-phosphate 4-epimerase</fullName>
        <ecNumber evidence="4">5.1.3.4</ecNumber>
    </recommendedName>
    <alternativeName>
        <fullName evidence="10">Phosphoribulose isomerase</fullName>
    </alternativeName>
</protein>
<dbReference type="InterPro" id="IPR001303">
    <property type="entry name" value="Aldolase_II/adducin_N"/>
</dbReference>
<evidence type="ECO:0000256" key="1">
    <source>
        <dbReference type="ARBA" id="ARBA00001726"/>
    </source>
</evidence>
<evidence type="ECO:0000313" key="16">
    <source>
        <dbReference type="Proteomes" id="UP000824044"/>
    </source>
</evidence>
<dbReference type="EMBL" id="DXBS01000022">
    <property type="protein sequence ID" value="HIZ24038.1"/>
    <property type="molecule type" value="Genomic_DNA"/>
</dbReference>
<feature type="domain" description="Class II aldolase/adducin N-terminal" evidence="14">
    <location>
        <begin position="6"/>
        <end position="196"/>
    </location>
</feature>
<evidence type="ECO:0000259" key="14">
    <source>
        <dbReference type="SMART" id="SM01007"/>
    </source>
</evidence>
<dbReference type="GO" id="GO:0005829">
    <property type="term" value="C:cytosol"/>
    <property type="evidence" value="ECO:0007669"/>
    <property type="project" value="TreeGrafter"/>
</dbReference>
<evidence type="ECO:0000256" key="2">
    <source>
        <dbReference type="ARBA" id="ARBA00001947"/>
    </source>
</evidence>
<comment type="cofactor">
    <cofactor evidence="2">
        <name>Zn(2+)</name>
        <dbReference type="ChEBI" id="CHEBI:29105"/>
    </cofactor>
</comment>
<dbReference type="AlphaFoldDB" id="A0A9D2DVV5"/>
<dbReference type="Pfam" id="PF00596">
    <property type="entry name" value="Aldolase_II"/>
    <property type="match status" value="1"/>
</dbReference>
<dbReference type="NCBIfam" id="NF009003">
    <property type="entry name" value="PRK12348.1"/>
    <property type="match status" value="1"/>
</dbReference>
<dbReference type="NCBIfam" id="NF006047">
    <property type="entry name" value="PRK08193.1"/>
    <property type="match status" value="1"/>
</dbReference>
<evidence type="ECO:0000256" key="7">
    <source>
        <dbReference type="ARBA" id="ARBA00022935"/>
    </source>
</evidence>
<evidence type="ECO:0000256" key="3">
    <source>
        <dbReference type="ARBA" id="ARBA00010037"/>
    </source>
</evidence>
<evidence type="ECO:0000256" key="5">
    <source>
        <dbReference type="ARBA" id="ARBA00022723"/>
    </source>
</evidence>
<reference evidence="15" key="1">
    <citation type="journal article" date="2021" name="PeerJ">
        <title>Extensive microbial diversity within the chicken gut microbiome revealed by metagenomics and culture.</title>
        <authorList>
            <person name="Gilroy R."/>
            <person name="Ravi A."/>
            <person name="Getino M."/>
            <person name="Pursley I."/>
            <person name="Horton D.L."/>
            <person name="Alikhan N.F."/>
            <person name="Baker D."/>
            <person name="Gharbi K."/>
            <person name="Hall N."/>
            <person name="Watson M."/>
            <person name="Adriaenssens E.M."/>
            <person name="Foster-Nyarko E."/>
            <person name="Jarju S."/>
            <person name="Secka A."/>
            <person name="Antonio M."/>
            <person name="Oren A."/>
            <person name="Chaudhuri R.R."/>
            <person name="La Ragione R."/>
            <person name="Hildebrand F."/>
            <person name="Pallen M.J."/>
        </authorList>
    </citation>
    <scope>NUCLEOTIDE SEQUENCE</scope>
    <source>
        <strain evidence="15">CHK33-5263</strain>
    </source>
</reference>
<keyword evidence="6" id="KW-0862">Zinc</keyword>
<dbReference type="InterPro" id="IPR036409">
    <property type="entry name" value="Aldolase_II/adducin_N_sf"/>
</dbReference>
<dbReference type="GO" id="GO:0046872">
    <property type="term" value="F:metal ion binding"/>
    <property type="evidence" value="ECO:0007669"/>
    <property type="project" value="UniProtKB-KW"/>
</dbReference>
<keyword evidence="7" id="KW-0054">Arabinose catabolism</keyword>
<evidence type="ECO:0000256" key="12">
    <source>
        <dbReference type="ARBA" id="ARBA00060520"/>
    </source>
</evidence>
<keyword evidence="8 15" id="KW-0413">Isomerase</keyword>
<evidence type="ECO:0000256" key="4">
    <source>
        <dbReference type="ARBA" id="ARBA00013186"/>
    </source>
</evidence>
<comment type="pathway">
    <text evidence="12">Carbohydrate degradation; L-arabinose degradation via L-ribulose; D-xylulose 5-phosphate from L-arabinose (bacterial route): step 3/3.</text>
</comment>
<organism evidence="15 16">
    <name type="scientific">Candidatus Gallimonas intestinigallinarum</name>
    <dbReference type="NCBI Taxonomy" id="2838604"/>
    <lineage>
        <taxon>Bacteria</taxon>
        <taxon>Bacillati</taxon>
        <taxon>Bacillota</taxon>
        <taxon>Clostridia</taxon>
        <taxon>Candidatus Gallimonas</taxon>
    </lineage>
</organism>
<evidence type="ECO:0000256" key="11">
    <source>
        <dbReference type="ARBA" id="ARBA00053542"/>
    </source>
</evidence>
<evidence type="ECO:0000256" key="8">
    <source>
        <dbReference type="ARBA" id="ARBA00023235"/>
    </source>
</evidence>
<keyword evidence="5" id="KW-0479">Metal-binding</keyword>
<dbReference type="GO" id="GO:0008742">
    <property type="term" value="F:L-ribulose-phosphate 4-epimerase activity"/>
    <property type="evidence" value="ECO:0007669"/>
    <property type="project" value="UniProtKB-EC"/>
</dbReference>
<comment type="function">
    <text evidence="11">Involved in the degradation of L-arabinose. Catalyzes the interconversion of L-ribulose 5-phosphate (LRu5P) and D-xylulose 5-phosphate (D-Xu5P) via a retroaldol/aldol mechanism (carbon-carbon bond cleavage analogous to a class II aldolase reaction).</text>
</comment>
<name>A0A9D2DVV5_9FIRM</name>
<evidence type="ECO:0000256" key="6">
    <source>
        <dbReference type="ARBA" id="ARBA00022833"/>
    </source>
</evidence>
<reference evidence="15" key="2">
    <citation type="submission" date="2021-04" db="EMBL/GenBank/DDBJ databases">
        <authorList>
            <person name="Gilroy R."/>
        </authorList>
    </citation>
    <scope>NUCLEOTIDE SEQUENCE</scope>
    <source>
        <strain evidence="15">CHK33-5263</strain>
    </source>
</reference>
<dbReference type="InterPro" id="IPR050197">
    <property type="entry name" value="Aldolase_class_II_sugar_metab"/>
</dbReference>
<dbReference type="CDD" id="cd00398">
    <property type="entry name" value="Aldolase_II"/>
    <property type="match status" value="1"/>
</dbReference>
<dbReference type="GO" id="GO:0016832">
    <property type="term" value="F:aldehyde-lyase activity"/>
    <property type="evidence" value="ECO:0007669"/>
    <property type="project" value="TreeGrafter"/>
</dbReference>
<evidence type="ECO:0000256" key="13">
    <source>
        <dbReference type="ARBA" id="ARBA00074961"/>
    </source>
</evidence>
<comment type="caution">
    <text evidence="15">The sequence shown here is derived from an EMBL/GenBank/DDBJ whole genome shotgun (WGS) entry which is preliminary data.</text>
</comment>
<comment type="catalytic activity">
    <reaction evidence="1">
        <text>L-ribulose 5-phosphate = D-xylulose 5-phosphate</text>
        <dbReference type="Rhea" id="RHEA:22368"/>
        <dbReference type="ChEBI" id="CHEBI:57737"/>
        <dbReference type="ChEBI" id="CHEBI:58226"/>
        <dbReference type="EC" id="5.1.3.4"/>
    </reaction>
</comment>